<reference evidence="8" key="2">
    <citation type="submission" date="2021-05" db="UniProtKB">
        <authorList>
            <consortium name="EnsemblPlants"/>
        </authorList>
    </citation>
    <scope>IDENTIFICATION</scope>
    <source>
        <strain evidence="8">subsp. malaccensis</strain>
    </source>
</reference>
<feature type="domain" description="Tify" evidence="6">
    <location>
        <begin position="91"/>
        <end position="125"/>
    </location>
</feature>
<dbReference type="GO" id="GO:0005634">
    <property type="term" value="C:nucleus"/>
    <property type="evidence" value="ECO:0007669"/>
    <property type="project" value="UniProtKB-SubCell"/>
</dbReference>
<dbReference type="PROSITE" id="PS51320">
    <property type="entry name" value="TIFY"/>
    <property type="match status" value="1"/>
</dbReference>
<comment type="similarity">
    <text evidence="1 4">Belongs to the TIFY/JAZ family.</text>
</comment>
<dbReference type="InParanoid" id="A0A804KXM6"/>
<comment type="subcellular location">
    <subcellularLocation>
        <location evidence="4">Nucleus</location>
    </subcellularLocation>
</comment>
<dbReference type="EMBL" id="HG996476">
    <property type="protein sequence ID" value="CAG1853909.1"/>
    <property type="molecule type" value="Genomic_DNA"/>
</dbReference>
<evidence type="ECO:0000313" key="8">
    <source>
        <dbReference type="EnsemblPlants" id="Ma10_p18410.1"/>
    </source>
</evidence>
<gene>
    <name evidence="7" type="ORF">GSMUA_321350.1</name>
</gene>
<dbReference type="InterPro" id="IPR018467">
    <property type="entry name" value="CCT_CS"/>
</dbReference>
<dbReference type="EnsemblPlants" id="Ma10_t18410.1">
    <property type="protein sequence ID" value="Ma10_p18410.1"/>
    <property type="gene ID" value="Ma10_g18410"/>
</dbReference>
<dbReference type="Proteomes" id="UP000012960">
    <property type="component" value="Unplaced"/>
</dbReference>
<evidence type="ECO:0000256" key="2">
    <source>
        <dbReference type="ARBA" id="ARBA00022819"/>
    </source>
</evidence>
<dbReference type="InterPro" id="IPR010399">
    <property type="entry name" value="Tify_dom"/>
</dbReference>
<feature type="region of interest" description="Disordered" evidence="5">
    <location>
        <begin position="156"/>
        <end position="191"/>
    </location>
</feature>
<dbReference type="GO" id="GO:0031347">
    <property type="term" value="P:regulation of defense response"/>
    <property type="evidence" value="ECO:0007669"/>
    <property type="project" value="UniProtKB-UniRule"/>
</dbReference>
<protein>
    <recommendedName>
        <fullName evidence="4">Protein TIFY</fullName>
    </recommendedName>
    <alternativeName>
        <fullName evidence="4">Jasmonate ZIM domain-containing protein</fullName>
    </alternativeName>
</protein>
<dbReference type="Gramene" id="Ma10_t18410.1">
    <property type="protein sequence ID" value="Ma10_p18410.1"/>
    <property type="gene ID" value="Ma10_g18410"/>
</dbReference>
<dbReference type="InterPro" id="IPR040390">
    <property type="entry name" value="TIFY/JAZ"/>
</dbReference>
<keyword evidence="9" id="KW-1185">Reference proteome</keyword>
<reference evidence="7" key="1">
    <citation type="submission" date="2021-03" db="EMBL/GenBank/DDBJ databases">
        <authorList>
            <consortium name="Genoscope - CEA"/>
            <person name="William W."/>
        </authorList>
    </citation>
    <scope>NUCLEOTIDE SEQUENCE</scope>
    <source>
        <strain evidence="7">Doubled-haploid Pahang</strain>
    </source>
</reference>
<dbReference type="SMART" id="SM00979">
    <property type="entry name" value="TIFY"/>
    <property type="match status" value="1"/>
</dbReference>
<feature type="compositionally biased region" description="Polar residues" evidence="5">
    <location>
        <begin position="180"/>
        <end position="191"/>
    </location>
</feature>
<dbReference type="AlphaFoldDB" id="A0A804KXM6"/>
<evidence type="ECO:0000313" key="9">
    <source>
        <dbReference type="Proteomes" id="UP000012960"/>
    </source>
</evidence>
<dbReference type="PANTHER" id="PTHR33077">
    <property type="entry name" value="PROTEIN TIFY 4A-RELATED-RELATED"/>
    <property type="match status" value="1"/>
</dbReference>
<sequence>MARGNTLVELDFFGIEKEMAASFHALDRTSPARGKQLSRVNPQLIRSAIAPGHSWPAATPQPLAETAMFFPSPSSSPLPVLNPSFRPIWEMSKGTAPLTIFYNGAVAVFDLPKERVEVILKLAEDGNAGNGRRERSLGELNRDSLPMARRKSLRRFLEKRKRRMTASGPFVRETEVAGSSEKTTSDPLSGF</sequence>
<comment type="domain">
    <text evidence="4">The jas domain is required for interaction with COI1.</text>
</comment>
<evidence type="ECO:0000256" key="1">
    <source>
        <dbReference type="ARBA" id="ARBA00008614"/>
    </source>
</evidence>
<evidence type="ECO:0000256" key="4">
    <source>
        <dbReference type="RuleBase" id="RU369065"/>
    </source>
</evidence>
<evidence type="ECO:0000313" key="7">
    <source>
        <dbReference type="EMBL" id="CAG1853909.1"/>
    </source>
</evidence>
<accession>A0A804KXM6</accession>
<dbReference type="GO" id="GO:0009611">
    <property type="term" value="P:response to wounding"/>
    <property type="evidence" value="ECO:0007669"/>
    <property type="project" value="UniProtKB-UniRule"/>
</dbReference>
<keyword evidence="4" id="KW-0539">Nucleus</keyword>
<dbReference type="Pfam" id="PF09425">
    <property type="entry name" value="Jas_motif"/>
    <property type="match status" value="1"/>
</dbReference>
<keyword evidence="2 4" id="KW-1184">Jasmonic acid signaling pathway</keyword>
<dbReference type="Pfam" id="PF06200">
    <property type="entry name" value="tify"/>
    <property type="match status" value="1"/>
</dbReference>
<evidence type="ECO:0000259" key="6">
    <source>
        <dbReference type="PROSITE" id="PS51320"/>
    </source>
</evidence>
<keyword evidence="3" id="KW-0832">Ubl conjugation</keyword>
<name>A0A804KXM6_MUSAM</name>
<dbReference type="SMR" id="A0A804KXM6"/>
<organism evidence="8 9">
    <name type="scientific">Musa acuminata subsp. malaccensis</name>
    <name type="common">Wild banana</name>
    <name type="synonym">Musa malaccensis</name>
    <dbReference type="NCBI Taxonomy" id="214687"/>
    <lineage>
        <taxon>Eukaryota</taxon>
        <taxon>Viridiplantae</taxon>
        <taxon>Streptophyta</taxon>
        <taxon>Embryophyta</taxon>
        <taxon>Tracheophyta</taxon>
        <taxon>Spermatophyta</taxon>
        <taxon>Magnoliopsida</taxon>
        <taxon>Liliopsida</taxon>
        <taxon>Zingiberales</taxon>
        <taxon>Musaceae</taxon>
        <taxon>Musa</taxon>
    </lineage>
</organism>
<evidence type="ECO:0000256" key="5">
    <source>
        <dbReference type="SAM" id="MobiDB-lite"/>
    </source>
</evidence>
<dbReference type="PANTHER" id="PTHR33077:SF152">
    <property type="entry name" value="PROTEIN TIFY"/>
    <property type="match status" value="1"/>
</dbReference>
<dbReference type="OrthoDB" id="1914366at2759"/>
<comment type="function">
    <text evidence="4">Repressor of jasmonate responses.</text>
</comment>
<proteinExistence type="inferred from homology"/>
<evidence type="ECO:0000256" key="3">
    <source>
        <dbReference type="ARBA" id="ARBA00022843"/>
    </source>
</evidence>
<dbReference type="GO" id="GO:2000022">
    <property type="term" value="P:regulation of jasmonic acid mediated signaling pathway"/>
    <property type="evidence" value="ECO:0007669"/>
    <property type="project" value="UniProtKB-UniRule"/>
</dbReference>